<evidence type="ECO:0000313" key="3">
    <source>
        <dbReference type="Proteomes" id="UP000001072"/>
    </source>
</evidence>
<dbReference type="KEGG" id="mlr:MELLADRAFT_87247"/>
<dbReference type="HOGENOM" id="CLU_007152_1_0_1"/>
<reference evidence="3" key="1">
    <citation type="journal article" date="2011" name="Proc. Natl. Acad. Sci. U.S.A.">
        <title>Obligate biotrophy features unraveled by the genomic analysis of rust fungi.</title>
        <authorList>
            <person name="Duplessis S."/>
            <person name="Cuomo C.A."/>
            <person name="Lin Y.-C."/>
            <person name="Aerts A."/>
            <person name="Tisserant E."/>
            <person name="Veneault-Fourrey C."/>
            <person name="Joly D.L."/>
            <person name="Hacquard S."/>
            <person name="Amselem J."/>
            <person name="Cantarel B.L."/>
            <person name="Chiu R."/>
            <person name="Coutinho P.M."/>
            <person name="Feau N."/>
            <person name="Field M."/>
            <person name="Frey P."/>
            <person name="Gelhaye E."/>
            <person name="Goldberg J."/>
            <person name="Grabherr M.G."/>
            <person name="Kodira C.D."/>
            <person name="Kohler A."/>
            <person name="Kuees U."/>
            <person name="Lindquist E.A."/>
            <person name="Lucas S.M."/>
            <person name="Mago R."/>
            <person name="Mauceli E."/>
            <person name="Morin E."/>
            <person name="Murat C."/>
            <person name="Pangilinan J.L."/>
            <person name="Park R."/>
            <person name="Pearson M."/>
            <person name="Quesneville H."/>
            <person name="Rouhier N."/>
            <person name="Sakthikumar S."/>
            <person name="Salamov A.A."/>
            <person name="Schmutz J."/>
            <person name="Selles B."/>
            <person name="Shapiro H."/>
            <person name="Tanguay P."/>
            <person name="Tuskan G.A."/>
            <person name="Henrissat B."/>
            <person name="Van de Peer Y."/>
            <person name="Rouze P."/>
            <person name="Ellis J.G."/>
            <person name="Dodds P.N."/>
            <person name="Schein J.E."/>
            <person name="Zhong S."/>
            <person name="Hamelin R.C."/>
            <person name="Grigoriev I.V."/>
            <person name="Szabo L.J."/>
            <person name="Martin F."/>
        </authorList>
    </citation>
    <scope>NUCLEOTIDE SEQUENCE [LARGE SCALE GENOMIC DNA]</scope>
    <source>
        <strain evidence="3">98AG31 / pathotype 3-4-7</strain>
    </source>
</reference>
<feature type="compositionally biased region" description="Basic and acidic residues" evidence="1">
    <location>
        <begin position="318"/>
        <end position="350"/>
    </location>
</feature>
<feature type="region of interest" description="Disordered" evidence="1">
    <location>
        <begin position="1"/>
        <end position="61"/>
    </location>
</feature>
<sequence length="726" mass="81898">MARNASIKAGGSGRKTRSSRSQQVESHRESQDDTNPNTNNPSNSQKISKKRKNDIVDDQQQDADYTITMLETSKTKSLEKVGIMVGAKTSRNRLLDLLSKHVTKKRPRISNDQQNQPAATVDTTTDNSIIVEQEEDSPEVEVDFSNFDIPDLVKMISGVGVDSRGMDKAELVQNCKIYRDLIIVPPKRTVDLNTFKKGVKFTFQSDPQASCQAGPSNSNTQELTARPTVHILPSLEHRRFVHPRPKPTILSTTPASSNNKGKERDMEEGDDDYEPDQEVGDDEESGDCIETSRVRKGSRRSSKEAGDHQEEGLGSSGMDRENTTKNNRERPSYDENRDYTRSDDPGHPSYNEMKRLWQITDEKVNRLTDEVKALTQVVDRHVNGTPEKRFQNKTRGGRISAYIRFHISVMLGQKSDTDPLPPPARPEDKDKWIYENDLDSVEINVQDLPLHDDEDAEDSNPDGPGHPDASPQQLAIIRKLMHSVGLESFRPDFSQSAQSLDNKWLWDISEKIFLKLAECGEYPGVPLDGEDKEFIKRYFSTHFQSLKKRYRKGQWEEDRQKAATDMNRRTTRLGRLKTARRKIVLANQRLWPLIPIVEAACSDDETDTESSSINSSPGETGSIIVRNISWRSGELAGVWKRLDSCQSRQKDSLTASNSSPRGRRSRPRLRMQNAPASRISVPKNLPTDCYSKDFLDSLTSKQKSPLDIDPTPVLPAILIALDTLGF</sequence>
<evidence type="ECO:0000256" key="1">
    <source>
        <dbReference type="SAM" id="MobiDB-lite"/>
    </source>
</evidence>
<protein>
    <submittedName>
        <fullName evidence="2">Uncharacterized protein</fullName>
    </submittedName>
</protein>
<gene>
    <name evidence="2" type="ORF">MELLADRAFT_87247</name>
</gene>
<evidence type="ECO:0000313" key="2">
    <source>
        <dbReference type="EMBL" id="EGF97218.1"/>
    </source>
</evidence>
<feature type="compositionally biased region" description="Low complexity" evidence="1">
    <location>
        <begin position="33"/>
        <end position="45"/>
    </location>
</feature>
<dbReference type="InParanoid" id="F4SDQ8"/>
<feature type="region of interest" description="Disordered" evidence="1">
    <location>
        <begin position="647"/>
        <end position="684"/>
    </location>
</feature>
<dbReference type="AlphaFoldDB" id="F4SDQ8"/>
<feature type="compositionally biased region" description="Polar residues" evidence="1">
    <location>
        <begin position="249"/>
        <end position="259"/>
    </location>
</feature>
<organism evidence="3">
    <name type="scientific">Melampsora larici-populina (strain 98AG31 / pathotype 3-4-7)</name>
    <name type="common">Poplar leaf rust fungus</name>
    <dbReference type="NCBI Taxonomy" id="747676"/>
    <lineage>
        <taxon>Eukaryota</taxon>
        <taxon>Fungi</taxon>
        <taxon>Dikarya</taxon>
        <taxon>Basidiomycota</taxon>
        <taxon>Pucciniomycotina</taxon>
        <taxon>Pucciniomycetes</taxon>
        <taxon>Pucciniales</taxon>
        <taxon>Melampsoraceae</taxon>
        <taxon>Melampsora</taxon>
    </lineage>
</organism>
<accession>F4SDQ8</accession>
<feature type="compositionally biased region" description="Acidic residues" evidence="1">
    <location>
        <begin position="266"/>
        <end position="287"/>
    </location>
</feature>
<feature type="compositionally biased region" description="Polar residues" evidence="1">
    <location>
        <begin position="110"/>
        <end position="126"/>
    </location>
</feature>
<dbReference type="RefSeq" id="XP_007419511.1">
    <property type="nucleotide sequence ID" value="XM_007419449.1"/>
</dbReference>
<dbReference type="GeneID" id="18934442"/>
<feature type="region of interest" description="Disordered" evidence="1">
    <location>
        <begin position="236"/>
        <end position="350"/>
    </location>
</feature>
<name>F4SDQ8_MELLP</name>
<feature type="region of interest" description="Disordered" evidence="1">
    <location>
        <begin position="105"/>
        <end position="126"/>
    </location>
</feature>
<keyword evidence="3" id="KW-1185">Reference proteome</keyword>
<dbReference type="OrthoDB" id="2507381at2759"/>
<feature type="compositionally biased region" description="Basic and acidic residues" evidence="1">
    <location>
        <begin position="301"/>
        <end position="311"/>
    </location>
</feature>
<dbReference type="EMBL" id="GL883285">
    <property type="protein sequence ID" value="EGF97218.1"/>
    <property type="molecule type" value="Genomic_DNA"/>
</dbReference>
<feature type="region of interest" description="Disordered" evidence="1">
    <location>
        <begin position="451"/>
        <end position="470"/>
    </location>
</feature>
<dbReference type="Proteomes" id="UP000001072">
    <property type="component" value="Unassembled WGS sequence"/>
</dbReference>
<proteinExistence type="predicted"/>
<dbReference type="VEuPathDB" id="FungiDB:MELLADRAFT_87247"/>